<accession>A0A1F5A8I4</accession>
<keyword evidence="1" id="KW-0732">Signal</keyword>
<dbReference type="Proteomes" id="UP000177701">
    <property type="component" value="Unassembled WGS sequence"/>
</dbReference>
<evidence type="ECO:0000313" key="2">
    <source>
        <dbReference type="EMBL" id="OGD14466.1"/>
    </source>
</evidence>
<name>A0A1F5A8I4_9BACT</name>
<evidence type="ECO:0000313" key="3">
    <source>
        <dbReference type="Proteomes" id="UP000177701"/>
    </source>
</evidence>
<feature type="signal peptide" evidence="1">
    <location>
        <begin position="1"/>
        <end position="22"/>
    </location>
</feature>
<dbReference type="SUPFAM" id="SSF53850">
    <property type="entry name" value="Periplasmic binding protein-like II"/>
    <property type="match status" value="1"/>
</dbReference>
<organism evidence="2 3">
    <name type="scientific">Candidatus Sediminicultor quintus</name>
    <dbReference type="NCBI Taxonomy" id="1797291"/>
    <lineage>
        <taxon>Bacteria</taxon>
        <taxon>Pseudomonadati</taxon>
        <taxon>Atribacterota</taxon>
        <taxon>Candidatus Phoenicimicrobiia</taxon>
        <taxon>Candidatus Pheonicimicrobiales</taxon>
        <taxon>Candidatus Phoenicimicrobiaceae</taxon>
        <taxon>Candidatus Sediminicultor</taxon>
    </lineage>
</organism>
<comment type="caution">
    <text evidence="2">The sequence shown here is derived from an EMBL/GenBank/DDBJ whole genome shotgun (WGS) entry which is preliminary data.</text>
</comment>
<sequence>MKKYFILLLIGFLILVSLGEGAAQEETPLGMAVEFTDHAACAYISQDKGWFEEEGLNITTYESYETGMVLAAALARRDIQVAYMCLVPAINVFANAKVPIKIIAGTHKYGYGLVVNPDKVKTIQDLEKPDIRLGCVREGGAVDVLLHKIIDKYNLKEEKIISNIRRMSPSKQILTIQSGQLDAAFLPEQWSTMAEDLGFEMLLMSQEVWPEMQGSVLVVKEELIRDHPEVIEKLVKISQKATDWINQHPQEAAEIVARQLQEAGGSIFPVEIADIAAKTEITPEVLLKSMSRLEYTTDIDPVVVQEAIDYVAQLGYIKSSFKAGDILDLSFIKP</sequence>
<dbReference type="STRING" id="1797291.A2V47_05100"/>
<evidence type="ECO:0000256" key="1">
    <source>
        <dbReference type="SAM" id="SignalP"/>
    </source>
</evidence>
<gene>
    <name evidence="2" type="ORF">A2V47_05100</name>
</gene>
<protein>
    <submittedName>
        <fullName evidence="2">Nitrate ABC transporter substrate-binding protein</fullName>
    </submittedName>
</protein>
<proteinExistence type="predicted"/>
<feature type="chain" id="PRO_5009516501" evidence="1">
    <location>
        <begin position="23"/>
        <end position="334"/>
    </location>
</feature>
<dbReference type="Pfam" id="PF13379">
    <property type="entry name" value="NMT1_2"/>
    <property type="match status" value="1"/>
</dbReference>
<dbReference type="AlphaFoldDB" id="A0A1F5A8I4"/>
<reference evidence="2 3" key="1">
    <citation type="journal article" date="2016" name="Nat. Commun.">
        <title>Thousands of microbial genomes shed light on interconnected biogeochemical processes in an aquifer system.</title>
        <authorList>
            <person name="Anantharaman K."/>
            <person name="Brown C.T."/>
            <person name="Hug L.A."/>
            <person name="Sharon I."/>
            <person name="Castelle C.J."/>
            <person name="Probst A.J."/>
            <person name="Thomas B.C."/>
            <person name="Singh A."/>
            <person name="Wilkins M.J."/>
            <person name="Karaoz U."/>
            <person name="Brodie E.L."/>
            <person name="Williams K.H."/>
            <person name="Hubbard S.S."/>
            <person name="Banfield J.F."/>
        </authorList>
    </citation>
    <scope>NUCLEOTIDE SEQUENCE [LARGE SCALE GENOMIC DNA]</scope>
</reference>
<dbReference type="PANTHER" id="PTHR30024">
    <property type="entry name" value="ALIPHATIC SULFONATES-BINDING PROTEIN-RELATED"/>
    <property type="match status" value="1"/>
</dbReference>
<dbReference type="EMBL" id="MEYH01000083">
    <property type="protein sequence ID" value="OGD14466.1"/>
    <property type="molecule type" value="Genomic_DNA"/>
</dbReference>
<dbReference type="Gene3D" id="3.40.190.10">
    <property type="entry name" value="Periplasmic binding protein-like II"/>
    <property type="match status" value="2"/>
</dbReference>